<evidence type="ECO:0008006" key="2">
    <source>
        <dbReference type="Google" id="ProtNLM"/>
    </source>
</evidence>
<reference evidence="1" key="1">
    <citation type="submission" date="2016-10" db="EMBL/GenBank/DDBJ databases">
        <title>Sequence of Gallionella enrichment culture.</title>
        <authorList>
            <person name="Poehlein A."/>
            <person name="Muehling M."/>
            <person name="Daniel R."/>
        </authorList>
    </citation>
    <scope>NUCLEOTIDE SEQUENCE</scope>
</reference>
<protein>
    <recommendedName>
        <fullName evidence="2">ABM domain-containing protein</fullName>
    </recommendedName>
</protein>
<dbReference type="SUPFAM" id="SSF54909">
    <property type="entry name" value="Dimeric alpha+beta barrel"/>
    <property type="match status" value="1"/>
</dbReference>
<dbReference type="InterPro" id="IPR011008">
    <property type="entry name" value="Dimeric_a/b-barrel"/>
</dbReference>
<evidence type="ECO:0000313" key="1">
    <source>
        <dbReference type="EMBL" id="OIR09815.1"/>
    </source>
</evidence>
<dbReference type="Gene3D" id="3.30.70.100">
    <property type="match status" value="1"/>
</dbReference>
<dbReference type="AlphaFoldDB" id="A0A1J5SMW4"/>
<name>A0A1J5SMW4_9ZZZZ</name>
<proteinExistence type="predicted"/>
<organism evidence="1">
    <name type="scientific">mine drainage metagenome</name>
    <dbReference type="NCBI Taxonomy" id="410659"/>
    <lineage>
        <taxon>unclassified sequences</taxon>
        <taxon>metagenomes</taxon>
        <taxon>ecological metagenomes</taxon>
    </lineage>
</organism>
<gene>
    <name evidence="1" type="ORF">GALL_82210</name>
</gene>
<dbReference type="EMBL" id="MLJW01000025">
    <property type="protein sequence ID" value="OIR09815.1"/>
    <property type="molecule type" value="Genomic_DNA"/>
</dbReference>
<accession>A0A1J5SMW4</accession>
<comment type="caution">
    <text evidence="1">The sequence shown here is derived from an EMBL/GenBank/DDBJ whole genome shotgun (WGS) entry which is preliminary data.</text>
</comment>
<sequence length="104" mass="11816">MSDTLVIMQFRLQKDKTAADWLQANQLVNDWITQQPGFRFRSLSETVDGVWFIVAYWASMEAAKAAEANFRKSMEGLIVPFVEMSGFTSSYSTAHLMQQGQDRG</sequence>